<evidence type="ECO:0000313" key="3">
    <source>
        <dbReference type="Proteomes" id="UP000481153"/>
    </source>
</evidence>
<dbReference type="EMBL" id="VJMJ01000117">
    <property type="protein sequence ID" value="KAF0734217.1"/>
    <property type="molecule type" value="Genomic_DNA"/>
</dbReference>
<gene>
    <name evidence="2" type="ORF">Ae201684_009080</name>
</gene>
<name>A0A6G0X2X4_9STRA</name>
<proteinExistence type="predicted"/>
<organism evidence="2 3">
    <name type="scientific">Aphanomyces euteiches</name>
    <dbReference type="NCBI Taxonomy" id="100861"/>
    <lineage>
        <taxon>Eukaryota</taxon>
        <taxon>Sar</taxon>
        <taxon>Stramenopiles</taxon>
        <taxon>Oomycota</taxon>
        <taxon>Saprolegniomycetes</taxon>
        <taxon>Saprolegniales</taxon>
        <taxon>Verrucalvaceae</taxon>
        <taxon>Aphanomyces</taxon>
    </lineage>
</organism>
<protein>
    <recommendedName>
        <fullName evidence="1">DUF4209 domain-containing protein</fullName>
    </recommendedName>
</protein>
<dbReference type="Proteomes" id="UP000481153">
    <property type="component" value="Unassembled WGS sequence"/>
</dbReference>
<dbReference type="Pfam" id="PF13910">
    <property type="entry name" value="DUF4209"/>
    <property type="match status" value="1"/>
</dbReference>
<evidence type="ECO:0000313" key="2">
    <source>
        <dbReference type="EMBL" id="KAF0734217.1"/>
    </source>
</evidence>
<dbReference type="VEuPathDB" id="FungiDB:AeMF1_020301"/>
<dbReference type="InterPro" id="IPR039635">
    <property type="entry name" value="ERMARD"/>
</dbReference>
<feature type="domain" description="DUF4209" evidence="1">
    <location>
        <begin position="86"/>
        <end position="166"/>
    </location>
</feature>
<keyword evidence="3" id="KW-1185">Reference proteome</keyword>
<dbReference type="PANTHER" id="PTHR31701">
    <property type="entry name" value="ENDOPLASMIC RETICULUM MEMBRANE-ASSOCIATED RNA DEGRADATION PROTEIN"/>
    <property type="match status" value="1"/>
</dbReference>
<comment type="caution">
    <text evidence="2">The sequence shown here is derived from an EMBL/GenBank/DDBJ whole genome shotgun (WGS) entry which is preliminary data.</text>
</comment>
<dbReference type="AlphaFoldDB" id="A0A6G0X2X4"/>
<accession>A0A6G0X2X4</accession>
<reference evidence="2 3" key="1">
    <citation type="submission" date="2019-07" db="EMBL/GenBank/DDBJ databases">
        <title>Genomics analysis of Aphanomyces spp. identifies a new class of oomycete effector associated with host adaptation.</title>
        <authorList>
            <person name="Gaulin E."/>
        </authorList>
    </citation>
    <scope>NUCLEOTIDE SEQUENCE [LARGE SCALE GENOMIC DNA]</scope>
    <source>
        <strain evidence="2 3">ATCC 201684</strain>
    </source>
</reference>
<sequence length="649" mass="72928">MKLCWDGGSPWAINWDLVGQWIAEPVASEFHAIDCVWTLAHQVDEALQDTPIDISVFQDLTHACAMPQLLDHFQAGHFYSTFTILVTILERALYDKYAPHHKSNMILRDLLHSPELVQALPQGYMQVLRILFLPTGLNIRNLVWHGFLAPFELPGCLCSLLFVLLADPCLRQTTTSDVTELPAFVIPWNYKVFADGLRRVGDLRTKISDGPNAIMLRSRVNMVHQAILAFLSGQTLLSLFLSIPALEHPIRCEFVRENQPNVPLAMKEAQLKEYYSTLDGFGQRAQHQVLLAREIFNPSATTEAFNRLYQTLPTGVLQVCLDLFMALLGPNVRGKMCHGELSLASLWNEESLRDGTVDTCAGLVLAVLLELGFGLSIVPLETYECRFHPYNMLWKSLDETATSVNEWSQLLESFAYTISTRQSQQDDQVEWIWTAMGETPIPFLDKSARMIATTSLPSRNDKFDSIPDGIQILQRLLDSLTAKMKAHNLPSSWFLGDRNDLYSNPLPPLDLTTVQTLPAAGCMMQILEACRRLIDAFSSRLNALRDLVLRGAARTSHRRSLVNAVLFAPCMTSMVALSAAIIEHQVARSHEPFTRACTSSFEGVPNKLFQFVVAMEDDKKSMDKQLLMALQFWQSKAVRLAIEALHEAA</sequence>
<dbReference type="PANTHER" id="PTHR31701:SF2">
    <property type="entry name" value="ENDOPLASMIC RETICULUM MEMBRANE-ASSOCIATED RNA DEGRADATION PROTEIN"/>
    <property type="match status" value="1"/>
</dbReference>
<dbReference type="InterPro" id="IPR025209">
    <property type="entry name" value="DUF4209"/>
</dbReference>
<evidence type="ECO:0000259" key="1">
    <source>
        <dbReference type="Pfam" id="PF13910"/>
    </source>
</evidence>